<dbReference type="GO" id="GO:0005737">
    <property type="term" value="C:cytoplasm"/>
    <property type="evidence" value="ECO:0000318"/>
    <property type="project" value="GO_Central"/>
</dbReference>
<dbReference type="SMART" id="SM00325">
    <property type="entry name" value="RhoGEF"/>
    <property type="match status" value="1"/>
</dbReference>
<dbReference type="InParanoid" id="Q75DN0"/>
<dbReference type="PROSITE" id="PS50172">
    <property type="entry name" value="BRCT"/>
    <property type="match status" value="1"/>
</dbReference>
<evidence type="ECO:0000313" key="4">
    <source>
        <dbReference type="Proteomes" id="UP000000591"/>
    </source>
</evidence>
<dbReference type="InterPro" id="IPR001357">
    <property type="entry name" value="BRCT_dom"/>
</dbReference>
<organism evidence="3 4">
    <name type="scientific">Eremothecium gossypii (strain ATCC 10895 / CBS 109.51 / FGSC 9923 / NRRL Y-1056)</name>
    <name type="common">Yeast</name>
    <name type="synonym">Ashbya gossypii</name>
    <dbReference type="NCBI Taxonomy" id="284811"/>
    <lineage>
        <taxon>Eukaryota</taxon>
        <taxon>Fungi</taxon>
        <taxon>Dikarya</taxon>
        <taxon>Ascomycota</taxon>
        <taxon>Saccharomycotina</taxon>
        <taxon>Saccharomycetes</taxon>
        <taxon>Saccharomycetales</taxon>
        <taxon>Saccharomycetaceae</taxon>
        <taxon>Eremothecium</taxon>
    </lineage>
</organism>
<dbReference type="PROSITE" id="PS50010">
    <property type="entry name" value="DH_2"/>
    <property type="match status" value="1"/>
</dbReference>
<evidence type="ECO:0000313" key="3">
    <source>
        <dbReference type="EMBL" id="AAS50758.2"/>
    </source>
</evidence>
<dbReference type="GO" id="GO:0000742">
    <property type="term" value="P:karyogamy involved in conjugation with cellular fusion"/>
    <property type="evidence" value="ECO:0007669"/>
    <property type="project" value="EnsemblFungi"/>
</dbReference>
<dbReference type="InterPro" id="IPR051492">
    <property type="entry name" value="Dynamin-Rho_GEF"/>
</dbReference>
<dbReference type="STRING" id="284811.Q75DN0"/>
<dbReference type="GO" id="GO:0031991">
    <property type="term" value="P:regulation of actomyosin contractile ring contraction"/>
    <property type="evidence" value="ECO:0000318"/>
    <property type="project" value="GO_Central"/>
</dbReference>
<dbReference type="OrthoDB" id="10256089at2759"/>
<dbReference type="eggNOG" id="ENOG502RC15">
    <property type="taxonomic scope" value="Eukaryota"/>
</dbReference>
<dbReference type="InterPro" id="IPR035899">
    <property type="entry name" value="DBL_dom_sf"/>
</dbReference>
<dbReference type="Pfam" id="PF00621">
    <property type="entry name" value="RhoGEF"/>
    <property type="match status" value="1"/>
</dbReference>
<dbReference type="InterPro" id="IPR000219">
    <property type="entry name" value="DH_dom"/>
</dbReference>
<dbReference type="AlphaFoldDB" id="Q75DN0"/>
<protein>
    <submittedName>
        <fullName evidence="3">ABL013Cp</fullName>
    </submittedName>
</protein>
<dbReference type="PANTHER" id="PTHR22834:SF20">
    <property type="entry name" value="SH3 DOMAIN-CONTAINING PROTEIN"/>
    <property type="match status" value="1"/>
</dbReference>
<proteinExistence type="predicted"/>
<keyword evidence="4" id="KW-1185">Reference proteome</keyword>
<dbReference type="GO" id="GO:0032955">
    <property type="term" value="P:regulation of division septum assembly"/>
    <property type="evidence" value="ECO:0000318"/>
    <property type="project" value="GO_Central"/>
</dbReference>
<gene>
    <name evidence="3" type="ORF">AGOS_ABL013C</name>
</gene>
<dbReference type="RefSeq" id="NP_982934.2">
    <property type="nucleotide sequence ID" value="NM_208287.2"/>
</dbReference>
<dbReference type="HOGENOM" id="CLU_392821_0_0_1"/>
<reference evidence="3 4" key="1">
    <citation type="journal article" date="2004" name="Science">
        <title>The Ashbya gossypii genome as a tool for mapping the ancient Saccharomyces cerevisiae genome.</title>
        <authorList>
            <person name="Dietrich F.S."/>
            <person name="Voegeli S."/>
            <person name="Brachat S."/>
            <person name="Lerch A."/>
            <person name="Gates K."/>
            <person name="Steiner S."/>
            <person name="Mohr C."/>
            <person name="Pohlmann R."/>
            <person name="Luedi P."/>
            <person name="Choi S."/>
            <person name="Wing R.A."/>
            <person name="Flavier A."/>
            <person name="Gaffney T.D."/>
            <person name="Philippsen P."/>
        </authorList>
    </citation>
    <scope>NUCLEOTIDE SEQUENCE [LARGE SCALE GENOMIC DNA]</scope>
    <source>
        <strain evidence="4">ATCC 10895 / CBS 109.51 / FGSC 9923 / NRRL Y-1056</strain>
    </source>
</reference>
<feature type="domain" description="DH" evidence="1">
    <location>
        <begin position="117"/>
        <end position="310"/>
    </location>
</feature>
<name>Q75DN0_EREGS</name>
<dbReference type="Proteomes" id="UP000000591">
    <property type="component" value="Chromosome II"/>
</dbReference>
<dbReference type="KEGG" id="ago:AGOS_ABL013C"/>
<dbReference type="FunCoup" id="Q75DN0">
    <property type="interactions" value="110"/>
</dbReference>
<dbReference type="GO" id="GO:0005634">
    <property type="term" value="C:nucleus"/>
    <property type="evidence" value="ECO:0007669"/>
    <property type="project" value="EnsemblFungi"/>
</dbReference>
<dbReference type="GO" id="GO:0043332">
    <property type="term" value="C:mating projection tip"/>
    <property type="evidence" value="ECO:0007669"/>
    <property type="project" value="EnsemblFungi"/>
</dbReference>
<evidence type="ECO:0000259" key="1">
    <source>
        <dbReference type="PROSITE" id="PS50010"/>
    </source>
</evidence>
<feature type="domain" description="BRCT" evidence="2">
    <location>
        <begin position="224"/>
        <end position="284"/>
    </location>
</feature>
<reference evidence="4" key="2">
    <citation type="journal article" date="2013" name="G3 (Bethesda)">
        <title>Genomes of Ashbya fungi isolated from insects reveal four mating-type loci, numerous translocations, lack of transposons, and distinct gene duplications.</title>
        <authorList>
            <person name="Dietrich F.S."/>
            <person name="Voegeli S."/>
            <person name="Kuo S."/>
            <person name="Philippsen P."/>
        </authorList>
    </citation>
    <scope>GENOME REANNOTATION</scope>
    <source>
        <strain evidence="4">ATCC 10895 / CBS 109.51 / FGSC 9923 / NRRL Y-1056</strain>
    </source>
</reference>
<evidence type="ECO:0000259" key="2">
    <source>
        <dbReference type="PROSITE" id="PS50172"/>
    </source>
</evidence>
<accession>Q75DN0</accession>
<dbReference type="GO" id="GO:0005085">
    <property type="term" value="F:guanyl-nucleotide exchange factor activity"/>
    <property type="evidence" value="ECO:0000318"/>
    <property type="project" value="GO_Central"/>
</dbReference>
<dbReference type="OMA" id="YKNDYFH"/>
<dbReference type="Gene3D" id="1.20.900.10">
    <property type="entry name" value="Dbl homology (DH) domain"/>
    <property type="match status" value="1"/>
</dbReference>
<dbReference type="SUPFAM" id="SSF48065">
    <property type="entry name" value="DBL homology domain (DH-domain)"/>
    <property type="match status" value="1"/>
</dbReference>
<sequence>MIKSKNSIYQLAYPATGEMTPIRDYAAECQLQNRNLQQGKVRRNPYSESLWEALGENKRTIQRINTQVRNRHRPRSLKLEQEADIPVRKKVDSPLNLRTFGDYMTLKSPKVDPKLLNTLDVVKRLVQTEREYIKKLELGNSVYRFELQAKKVGSMLLDKERNDELLLFGDLETLASVSKILVKQLEEKIAEAYGGDKGDSDQILKELRVHPDKLRAFIERLDIGTVLEHHFERIKYLYLTYSVNHQKQLELLQQIRRKHSTIYFKWYDRCLQKADLIKLEDILKLPVERLRTWGAITEQVLLYTEGISSDLATAQLSDFYDQYCVYLRGVSTSERECNCEAKANLELTPTQIIHFYECSVDPEVSAIDIKRKKSQSTALSVNTGTSSAYSEPNVLPSNKISDCKSPDSDYADLDRSICQFFSVRKGLQDLLVELEQLDLAEIICQQLANAKTWHRLMDFEPHNENCNNSIYISSIYTAFIDKLNHQREEISVLRVKHLKKGVIDPLLVLLARTDSVRGKIDDLKVLSKEYKAYMKQRDYHDIKKKVMAQSFEDAQALLAKELPQFMAFMHKSISYLLLRYHSLVLEYLKILCGGEKLLKKELTFFEESERELGDNFDILQMFSSSRFYTKQAVRGNWQFPGIPSASRVLRKLFEL</sequence>
<dbReference type="GO" id="GO:0000755">
    <property type="term" value="P:cytogamy"/>
    <property type="evidence" value="ECO:0007669"/>
    <property type="project" value="EnsemblFungi"/>
</dbReference>
<dbReference type="PANTHER" id="PTHR22834">
    <property type="entry name" value="NUCLEAR FUSION PROTEIN FUS2"/>
    <property type="match status" value="1"/>
</dbReference>
<dbReference type="EMBL" id="AE016815">
    <property type="protein sequence ID" value="AAS50758.2"/>
    <property type="molecule type" value="Genomic_DNA"/>
</dbReference>
<dbReference type="GeneID" id="4619026"/>